<dbReference type="EMBL" id="DUJS01000004">
    <property type="protein sequence ID" value="HII70951.1"/>
    <property type="molecule type" value="Genomic_DNA"/>
</dbReference>
<dbReference type="InterPro" id="IPR000847">
    <property type="entry name" value="LysR_HTH_N"/>
</dbReference>
<comment type="similarity">
    <text evidence="1">Belongs to the LysR transcriptional regulatory family.</text>
</comment>
<dbReference type="Gene3D" id="1.10.10.10">
    <property type="entry name" value="Winged helix-like DNA-binding domain superfamily/Winged helix DNA-binding domain"/>
    <property type="match status" value="1"/>
</dbReference>
<dbReference type="PRINTS" id="PR00039">
    <property type="entry name" value="HTHLYSR"/>
</dbReference>
<dbReference type="InterPro" id="IPR047788">
    <property type="entry name" value="LysR-like_Sec_metab"/>
</dbReference>
<keyword evidence="3" id="KW-0238">DNA-binding</keyword>
<keyword evidence="2" id="KW-0805">Transcription regulation</keyword>
<dbReference type="GO" id="GO:0000976">
    <property type="term" value="F:transcription cis-regulatory region binding"/>
    <property type="evidence" value="ECO:0007669"/>
    <property type="project" value="TreeGrafter"/>
</dbReference>
<dbReference type="OMA" id="KLHVQNT"/>
<gene>
    <name evidence="6" type="ORF">HA336_06960</name>
</gene>
<comment type="caution">
    <text evidence="6">The sequence shown here is derived from an EMBL/GenBank/DDBJ whole genome shotgun (WGS) entry which is preliminary data.</text>
</comment>
<dbReference type="Proteomes" id="UP000619545">
    <property type="component" value="Unassembled WGS sequence"/>
</dbReference>
<dbReference type="PROSITE" id="PS50931">
    <property type="entry name" value="HTH_LYSR"/>
    <property type="match status" value="1"/>
</dbReference>
<dbReference type="Pfam" id="PF00126">
    <property type="entry name" value="HTH_1"/>
    <property type="match status" value="1"/>
</dbReference>
<dbReference type="PANTHER" id="PTHR30126">
    <property type="entry name" value="HTH-TYPE TRANSCRIPTIONAL REGULATOR"/>
    <property type="match status" value="1"/>
</dbReference>
<evidence type="ECO:0000256" key="4">
    <source>
        <dbReference type="ARBA" id="ARBA00023163"/>
    </source>
</evidence>
<evidence type="ECO:0000313" key="7">
    <source>
        <dbReference type="Proteomes" id="UP000619545"/>
    </source>
</evidence>
<dbReference type="GO" id="GO:0003700">
    <property type="term" value="F:DNA-binding transcription factor activity"/>
    <property type="evidence" value="ECO:0007669"/>
    <property type="project" value="InterPro"/>
</dbReference>
<evidence type="ECO:0000256" key="2">
    <source>
        <dbReference type="ARBA" id="ARBA00023015"/>
    </source>
</evidence>
<dbReference type="FunFam" id="1.10.10.10:FF:000001">
    <property type="entry name" value="LysR family transcriptional regulator"/>
    <property type="match status" value="1"/>
</dbReference>
<dbReference type="SUPFAM" id="SSF53850">
    <property type="entry name" value="Periplasmic binding protein-like II"/>
    <property type="match status" value="1"/>
</dbReference>
<sequence length="304" mass="33435">MSDPRFSYFRTFREVVRQKSFSKAAEALGITQGTVSNQIASLERFFDARLFVRTPEGVELTEEGEIALEAIETVLDAVERAKDKIAAVSKEPSGKVRVSTSTVPGGYLLPGSVKEFRSEYPKVDVIIRVCDSREATEHVLSGDADVAIVGTDAFVTRKSVEVVPIASEELVVILPPDHELADAMEVSIDDIVGEPYVNRESGSGTRREVEKYLKSHGLGFEDFKIVEEVGSTEAVITSVSQGAGISIISERAAKRAESAGLIRIARLEDRPRRFFYALKSDKPLHASATEAFWEFLLSEFRGKS</sequence>
<reference evidence="6" key="1">
    <citation type="journal article" date="2020" name="bioRxiv">
        <title>A rank-normalized archaeal taxonomy based on genome phylogeny resolves widespread incomplete and uneven classifications.</title>
        <authorList>
            <person name="Rinke C."/>
            <person name="Chuvochina M."/>
            <person name="Mussig A.J."/>
            <person name="Chaumeil P.-A."/>
            <person name="Waite D.W."/>
            <person name="Whitman W.B."/>
            <person name="Parks D.H."/>
            <person name="Hugenholtz P."/>
        </authorList>
    </citation>
    <scope>NUCLEOTIDE SEQUENCE</scope>
    <source>
        <strain evidence="6">UBA8853</strain>
    </source>
</reference>
<dbReference type="PANTHER" id="PTHR30126:SF40">
    <property type="entry name" value="HTH-TYPE TRANSCRIPTIONAL REGULATOR GLTR"/>
    <property type="match status" value="1"/>
</dbReference>
<accession>A0A832TC70</accession>
<feature type="domain" description="HTH lysR-type" evidence="5">
    <location>
        <begin position="4"/>
        <end position="61"/>
    </location>
</feature>
<dbReference type="GeneID" id="1478077"/>
<dbReference type="AlphaFoldDB" id="A0A832TC70"/>
<evidence type="ECO:0000259" key="5">
    <source>
        <dbReference type="PROSITE" id="PS50931"/>
    </source>
</evidence>
<dbReference type="InterPro" id="IPR036390">
    <property type="entry name" value="WH_DNA-bd_sf"/>
</dbReference>
<dbReference type="RefSeq" id="WP_011019850.1">
    <property type="nucleotide sequence ID" value="NZ_DUJS01000004.1"/>
</dbReference>
<evidence type="ECO:0000313" key="6">
    <source>
        <dbReference type="EMBL" id="HII70951.1"/>
    </source>
</evidence>
<organism evidence="6 7">
    <name type="scientific">Methanopyrus kandleri</name>
    <dbReference type="NCBI Taxonomy" id="2320"/>
    <lineage>
        <taxon>Archaea</taxon>
        <taxon>Methanobacteriati</taxon>
        <taxon>Methanobacteriota</taxon>
        <taxon>Methanomada group</taxon>
        <taxon>Methanopyri</taxon>
        <taxon>Methanopyrales</taxon>
        <taxon>Methanopyraceae</taxon>
        <taxon>Methanopyrus</taxon>
    </lineage>
</organism>
<dbReference type="InterPro" id="IPR036388">
    <property type="entry name" value="WH-like_DNA-bd_sf"/>
</dbReference>
<keyword evidence="4" id="KW-0804">Transcription</keyword>
<dbReference type="NCBIfam" id="NF040786">
    <property type="entry name" value="LysR_Sec_metab"/>
    <property type="match status" value="1"/>
</dbReference>
<dbReference type="SUPFAM" id="SSF46785">
    <property type="entry name" value="Winged helix' DNA-binding domain"/>
    <property type="match status" value="1"/>
</dbReference>
<protein>
    <submittedName>
        <fullName evidence="6">LysR family transcriptional regulator</fullName>
    </submittedName>
</protein>
<dbReference type="InterPro" id="IPR005119">
    <property type="entry name" value="LysR_subst-bd"/>
</dbReference>
<proteinExistence type="inferred from homology"/>
<evidence type="ECO:0000256" key="1">
    <source>
        <dbReference type="ARBA" id="ARBA00009437"/>
    </source>
</evidence>
<dbReference type="Gene3D" id="3.40.190.290">
    <property type="match status" value="1"/>
</dbReference>
<name>A0A832TC70_9EURY</name>
<evidence type="ECO:0000256" key="3">
    <source>
        <dbReference type="ARBA" id="ARBA00023125"/>
    </source>
</evidence>
<dbReference type="Pfam" id="PF03466">
    <property type="entry name" value="LysR_substrate"/>
    <property type="match status" value="1"/>
</dbReference>